<dbReference type="SUPFAM" id="SSF48264">
    <property type="entry name" value="Cytochrome P450"/>
    <property type="match status" value="1"/>
</dbReference>
<dbReference type="PRINTS" id="PR00385">
    <property type="entry name" value="P450"/>
</dbReference>
<keyword evidence="6 8" id="KW-0408">Iron</keyword>
<evidence type="ECO:0000256" key="9">
    <source>
        <dbReference type="RuleBase" id="RU000461"/>
    </source>
</evidence>
<gene>
    <name evidence="11" type="ORF">N7482_006726</name>
</gene>
<dbReference type="CDD" id="cd11062">
    <property type="entry name" value="CYP58-like"/>
    <property type="match status" value="1"/>
</dbReference>
<dbReference type="InterPro" id="IPR002401">
    <property type="entry name" value="Cyt_P450_E_grp-I"/>
</dbReference>
<sequence length="601" mass="68199">MENGHIGRVTAPTSAYGLRLDQKGNNGKKFTDSSSPYKSCKEKSLLLSFCSWYVVIQEVPTFEATRSLPMIDLSRLEAFVSGPALMEAYLPRGLGLRATIALVGLGALYVFGLVFYRLFLSPLAKFPGPKLAAVTGWYELYYDVIRKGKYLYEIEKMHDKYGPIVRINPYELSIRDPEYYDELYVSGSVRPTDRYKGFVDGVVDFEGSHLATIEHDLHRKRRKPLDPYFSRAGVTKLEPMVADLCEKLIIERFGSLRGTGKVVRLDHAFTAFSGDVINRLCIDDPPNLVDDPEFSPAWFDLFHSGIVSLPLFMGLPWLIHLIRLIPERILARLDARSQTFNKFKLMCDDHLQVAKREKAASGYKGSTLSGGRLTLFRHIINSDLASEFTDERLSKEAQVLIGSGTITTAGTMAFIVYYIASNPAIKKRLQEELKPVMADYPRTKPTWAQLEKVPYLQALIKETLRLSYGTMHRRPRVSPKQPLQFKQWVIPAGIPVGMSAYFAHRDPRIFPRPQEFIPERWLGNVTIEMSRNFIPFSRGSRHCLGMNLAYCEVNYIIAALFRPGGAEFDLFETDETDVIPVHDLIVPLPRLDSKGVRVIFH</sequence>
<organism evidence="11 12">
    <name type="scientific">Penicillium canariense</name>
    <dbReference type="NCBI Taxonomy" id="189055"/>
    <lineage>
        <taxon>Eukaryota</taxon>
        <taxon>Fungi</taxon>
        <taxon>Dikarya</taxon>
        <taxon>Ascomycota</taxon>
        <taxon>Pezizomycotina</taxon>
        <taxon>Eurotiomycetes</taxon>
        <taxon>Eurotiomycetidae</taxon>
        <taxon>Eurotiales</taxon>
        <taxon>Aspergillaceae</taxon>
        <taxon>Penicillium</taxon>
    </lineage>
</organism>
<dbReference type="AlphaFoldDB" id="A0A9W9LIF6"/>
<dbReference type="GeneID" id="81428027"/>
<keyword evidence="10" id="KW-1133">Transmembrane helix</keyword>
<evidence type="ECO:0000313" key="12">
    <source>
        <dbReference type="Proteomes" id="UP001149163"/>
    </source>
</evidence>
<evidence type="ECO:0000256" key="7">
    <source>
        <dbReference type="ARBA" id="ARBA00023033"/>
    </source>
</evidence>
<evidence type="ECO:0000256" key="2">
    <source>
        <dbReference type="ARBA" id="ARBA00010617"/>
    </source>
</evidence>
<dbReference type="Pfam" id="PF00067">
    <property type="entry name" value="p450"/>
    <property type="match status" value="1"/>
</dbReference>
<dbReference type="PRINTS" id="PR00463">
    <property type="entry name" value="EP450I"/>
</dbReference>
<reference evidence="11" key="1">
    <citation type="submission" date="2022-11" db="EMBL/GenBank/DDBJ databases">
        <authorList>
            <person name="Petersen C."/>
        </authorList>
    </citation>
    <scope>NUCLEOTIDE SEQUENCE</scope>
    <source>
        <strain evidence="11">IBT 26290</strain>
    </source>
</reference>
<comment type="cofactor">
    <cofactor evidence="1 8">
        <name>heme</name>
        <dbReference type="ChEBI" id="CHEBI:30413"/>
    </cofactor>
</comment>
<feature type="transmembrane region" description="Helical" evidence="10">
    <location>
        <begin position="301"/>
        <end position="322"/>
    </location>
</feature>
<dbReference type="EMBL" id="JAPQKN010000004">
    <property type="protein sequence ID" value="KAJ5159722.1"/>
    <property type="molecule type" value="Genomic_DNA"/>
</dbReference>
<keyword evidence="4 8" id="KW-0479">Metal-binding</keyword>
<comment type="similarity">
    <text evidence="2 9">Belongs to the cytochrome P450 family.</text>
</comment>
<evidence type="ECO:0000256" key="8">
    <source>
        <dbReference type="PIRSR" id="PIRSR602401-1"/>
    </source>
</evidence>
<feature type="binding site" description="axial binding residue" evidence="8">
    <location>
        <position position="543"/>
    </location>
    <ligand>
        <name>heme</name>
        <dbReference type="ChEBI" id="CHEBI:30413"/>
    </ligand>
    <ligandPart>
        <name>Fe</name>
        <dbReference type="ChEBI" id="CHEBI:18248"/>
    </ligandPart>
</feature>
<evidence type="ECO:0000313" key="11">
    <source>
        <dbReference type="EMBL" id="KAJ5159722.1"/>
    </source>
</evidence>
<keyword evidence="10" id="KW-0812">Transmembrane</keyword>
<accession>A0A9W9LIF6</accession>
<reference evidence="11" key="2">
    <citation type="journal article" date="2023" name="IMA Fungus">
        <title>Comparative genomic study of the Penicillium genus elucidates a diverse pangenome and 15 lateral gene transfer events.</title>
        <authorList>
            <person name="Petersen C."/>
            <person name="Sorensen T."/>
            <person name="Nielsen M.R."/>
            <person name="Sondergaard T.E."/>
            <person name="Sorensen J.L."/>
            <person name="Fitzpatrick D.A."/>
            <person name="Frisvad J.C."/>
            <person name="Nielsen K.L."/>
        </authorList>
    </citation>
    <scope>NUCLEOTIDE SEQUENCE</scope>
    <source>
        <strain evidence="11">IBT 26290</strain>
    </source>
</reference>
<name>A0A9W9LIF6_9EURO</name>
<dbReference type="InterPro" id="IPR001128">
    <property type="entry name" value="Cyt_P450"/>
</dbReference>
<dbReference type="Proteomes" id="UP001149163">
    <property type="component" value="Unassembled WGS sequence"/>
</dbReference>
<dbReference type="GO" id="GO:0004497">
    <property type="term" value="F:monooxygenase activity"/>
    <property type="evidence" value="ECO:0007669"/>
    <property type="project" value="UniProtKB-KW"/>
</dbReference>
<feature type="transmembrane region" description="Helical" evidence="10">
    <location>
        <begin position="399"/>
        <end position="420"/>
    </location>
</feature>
<evidence type="ECO:0000256" key="3">
    <source>
        <dbReference type="ARBA" id="ARBA00022617"/>
    </source>
</evidence>
<evidence type="ECO:0000256" key="5">
    <source>
        <dbReference type="ARBA" id="ARBA00023002"/>
    </source>
</evidence>
<keyword evidence="10" id="KW-0472">Membrane</keyword>
<dbReference type="Gene3D" id="1.10.630.10">
    <property type="entry name" value="Cytochrome P450"/>
    <property type="match status" value="1"/>
</dbReference>
<dbReference type="PANTHER" id="PTHR24305:SF157">
    <property type="entry name" value="N-ACETYLTRYPTOPHAN 6-HYDROXYLASE IVOC-RELATED"/>
    <property type="match status" value="1"/>
</dbReference>
<dbReference type="GO" id="GO:0016705">
    <property type="term" value="F:oxidoreductase activity, acting on paired donors, with incorporation or reduction of molecular oxygen"/>
    <property type="evidence" value="ECO:0007669"/>
    <property type="project" value="InterPro"/>
</dbReference>
<dbReference type="GO" id="GO:0043386">
    <property type="term" value="P:mycotoxin biosynthetic process"/>
    <property type="evidence" value="ECO:0007669"/>
    <property type="project" value="UniProtKB-ARBA"/>
</dbReference>
<keyword evidence="5 9" id="KW-0560">Oxidoreductase</keyword>
<dbReference type="InterPro" id="IPR050121">
    <property type="entry name" value="Cytochrome_P450_monoxygenase"/>
</dbReference>
<keyword evidence="7 9" id="KW-0503">Monooxygenase</keyword>
<feature type="transmembrane region" description="Helical" evidence="10">
    <location>
        <begin position="94"/>
        <end position="119"/>
    </location>
</feature>
<keyword evidence="12" id="KW-1185">Reference proteome</keyword>
<evidence type="ECO:0000256" key="10">
    <source>
        <dbReference type="SAM" id="Phobius"/>
    </source>
</evidence>
<dbReference type="OrthoDB" id="3945418at2759"/>
<evidence type="ECO:0000256" key="4">
    <source>
        <dbReference type="ARBA" id="ARBA00022723"/>
    </source>
</evidence>
<evidence type="ECO:0000256" key="6">
    <source>
        <dbReference type="ARBA" id="ARBA00023004"/>
    </source>
</evidence>
<dbReference type="InterPro" id="IPR036396">
    <property type="entry name" value="Cyt_P450_sf"/>
</dbReference>
<dbReference type="GO" id="GO:0020037">
    <property type="term" value="F:heme binding"/>
    <property type="evidence" value="ECO:0007669"/>
    <property type="project" value="InterPro"/>
</dbReference>
<dbReference type="PANTHER" id="PTHR24305">
    <property type="entry name" value="CYTOCHROME P450"/>
    <property type="match status" value="1"/>
</dbReference>
<dbReference type="RefSeq" id="XP_056541280.1">
    <property type="nucleotide sequence ID" value="XM_056688851.1"/>
</dbReference>
<dbReference type="InterPro" id="IPR017972">
    <property type="entry name" value="Cyt_P450_CS"/>
</dbReference>
<keyword evidence="3 8" id="KW-0349">Heme</keyword>
<proteinExistence type="inferred from homology"/>
<dbReference type="GO" id="GO:0005506">
    <property type="term" value="F:iron ion binding"/>
    <property type="evidence" value="ECO:0007669"/>
    <property type="project" value="InterPro"/>
</dbReference>
<evidence type="ECO:0000256" key="1">
    <source>
        <dbReference type="ARBA" id="ARBA00001971"/>
    </source>
</evidence>
<comment type="caution">
    <text evidence="11">The sequence shown here is derived from an EMBL/GenBank/DDBJ whole genome shotgun (WGS) entry which is preliminary data.</text>
</comment>
<protein>
    <submittedName>
        <fullName evidence="11">Cytochrome P450 family protein</fullName>
    </submittedName>
</protein>
<dbReference type="PROSITE" id="PS00086">
    <property type="entry name" value="CYTOCHROME_P450"/>
    <property type="match status" value="1"/>
</dbReference>